<proteinExistence type="inferred from homology"/>
<comment type="cofactor">
    <cofactor evidence="1">
        <name>a divalent metal cation</name>
        <dbReference type="ChEBI" id="CHEBI:60240"/>
    </cofactor>
</comment>
<dbReference type="InterPro" id="IPR013527">
    <property type="entry name" value="YicC-like_N"/>
</dbReference>
<dbReference type="InterPro" id="IPR013551">
    <property type="entry name" value="YicC-like_C"/>
</dbReference>
<evidence type="ECO:0000313" key="8">
    <source>
        <dbReference type="EMBL" id="RMA82072.1"/>
    </source>
</evidence>
<keyword evidence="9" id="KW-1185">Reference proteome</keyword>
<dbReference type="Pfam" id="PF08340">
    <property type="entry name" value="YicC-like_C"/>
    <property type="match status" value="1"/>
</dbReference>
<protein>
    <submittedName>
        <fullName evidence="8">Uncharacterized protein (TIGR00255 family)</fullName>
    </submittedName>
</protein>
<feature type="domain" description="Endoribonuclease YicC-like N-terminal" evidence="6">
    <location>
        <begin position="1"/>
        <end position="148"/>
    </location>
</feature>
<reference evidence="8 9" key="1">
    <citation type="submission" date="2018-10" db="EMBL/GenBank/DDBJ databases">
        <title>Genomic Encyclopedia of Type Strains, Phase IV (KMG-IV): sequencing the most valuable type-strain genomes for metagenomic binning, comparative biology and taxonomic classification.</title>
        <authorList>
            <person name="Goeker M."/>
        </authorList>
    </citation>
    <scope>NUCLEOTIDE SEQUENCE [LARGE SCALE GENOMIC DNA]</scope>
    <source>
        <strain evidence="8 9">DSM 25080</strain>
    </source>
</reference>
<name>A0A3M0ASU2_9GAMM</name>
<dbReference type="Pfam" id="PF03755">
    <property type="entry name" value="YicC-like_N"/>
    <property type="match status" value="1"/>
</dbReference>
<dbReference type="PANTHER" id="PTHR30636:SF3">
    <property type="entry name" value="UPF0701 PROTEIN YICC"/>
    <property type="match status" value="1"/>
</dbReference>
<dbReference type="GO" id="GO:0016787">
    <property type="term" value="F:hydrolase activity"/>
    <property type="evidence" value="ECO:0007669"/>
    <property type="project" value="UniProtKB-KW"/>
</dbReference>
<feature type="domain" description="Endoribonuclease YicC-like C-terminal" evidence="7">
    <location>
        <begin position="168"/>
        <end position="282"/>
    </location>
</feature>
<keyword evidence="4" id="KW-0378">Hydrolase</keyword>
<evidence type="ECO:0000313" key="9">
    <source>
        <dbReference type="Proteomes" id="UP000267187"/>
    </source>
</evidence>
<accession>A0A3M0ASU2</accession>
<evidence type="ECO:0000259" key="7">
    <source>
        <dbReference type="Pfam" id="PF08340"/>
    </source>
</evidence>
<evidence type="ECO:0000256" key="3">
    <source>
        <dbReference type="ARBA" id="ARBA00022759"/>
    </source>
</evidence>
<organism evidence="8 9">
    <name type="scientific">Umboniibacter marinipuniceus</name>
    <dbReference type="NCBI Taxonomy" id="569599"/>
    <lineage>
        <taxon>Bacteria</taxon>
        <taxon>Pseudomonadati</taxon>
        <taxon>Pseudomonadota</taxon>
        <taxon>Gammaproteobacteria</taxon>
        <taxon>Cellvibrionales</taxon>
        <taxon>Cellvibrionaceae</taxon>
        <taxon>Umboniibacter</taxon>
    </lineage>
</organism>
<comment type="similarity">
    <text evidence="5">Belongs to the YicC/YloC family.</text>
</comment>
<comment type="caution">
    <text evidence="8">The sequence shown here is derived from an EMBL/GenBank/DDBJ whole genome shotgun (WGS) entry which is preliminary data.</text>
</comment>
<dbReference type="RefSeq" id="WP_245962573.1">
    <property type="nucleotide sequence ID" value="NZ_REFJ01000001.1"/>
</dbReference>
<evidence type="ECO:0000259" key="6">
    <source>
        <dbReference type="Pfam" id="PF03755"/>
    </source>
</evidence>
<evidence type="ECO:0000256" key="1">
    <source>
        <dbReference type="ARBA" id="ARBA00001968"/>
    </source>
</evidence>
<dbReference type="GO" id="GO:0004521">
    <property type="term" value="F:RNA endonuclease activity"/>
    <property type="evidence" value="ECO:0007669"/>
    <property type="project" value="InterPro"/>
</dbReference>
<sequence>MLSMTAFARANINTEWGSVTWELKSVNHRYLEPYIRLPESARNLDVMVRERLRSKLSRGKVDATLTLQLAESAQSLSLDAELVAKLTEASRQIDPAATISTMEVLRWPGVVVEAKYESEEFDAAIRQCLDQAIMELIDNRKREGKAIAGMIDERINAMRAEVASVAAVMPGLLQKQRDRLTERLAELQDTLDPERIEAEFVMMAHKADVEEEIDRLVAHLDEVARVCAQKGAIGRRLDFLMQELNREANTLSSKSISPQTTQSAVEMKVLIEQMREQIQNIE</sequence>
<dbReference type="PANTHER" id="PTHR30636">
    <property type="entry name" value="UPF0701 PROTEIN YICC"/>
    <property type="match status" value="1"/>
</dbReference>
<keyword evidence="3" id="KW-0255">Endonuclease</keyword>
<dbReference type="EMBL" id="REFJ01000001">
    <property type="protein sequence ID" value="RMA82072.1"/>
    <property type="molecule type" value="Genomic_DNA"/>
</dbReference>
<evidence type="ECO:0000256" key="4">
    <source>
        <dbReference type="ARBA" id="ARBA00022801"/>
    </source>
</evidence>
<dbReference type="AlphaFoldDB" id="A0A3M0ASU2"/>
<keyword evidence="2" id="KW-0540">Nuclease</keyword>
<dbReference type="NCBIfam" id="TIGR00255">
    <property type="entry name" value="YicC/YloC family endoribonuclease"/>
    <property type="match status" value="1"/>
</dbReference>
<dbReference type="Proteomes" id="UP000267187">
    <property type="component" value="Unassembled WGS sequence"/>
</dbReference>
<evidence type="ECO:0000256" key="2">
    <source>
        <dbReference type="ARBA" id="ARBA00022722"/>
    </source>
</evidence>
<dbReference type="InterPro" id="IPR005229">
    <property type="entry name" value="YicC/YloC-like"/>
</dbReference>
<evidence type="ECO:0000256" key="5">
    <source>
        <dbReference type="ARBA" id="ARBA00035648"/>
    </source>
</evidence>
<gene>
    <name evidence="8" type="ORF">DFR27_0019</name>
</gene>